<evidence type="ECO:0000259" key="3">
    <source>
        <dbReference type="SMART" id="SM00829"/>
    </source>
</evidence>
<comment type="caution">
    <text evidence="4">The sequence shown here is derived from an EMBL/GenBank/DDBJ whole genome shotgun (WGS) entry which is preliminary data.</text>
</comment>
<dbReference type="Pfam" id="PF08240">
    <property type="entry name" value="ADH_N"/>
    <property type="match status" value="1"/>
</dbReference>
<evidence type="ECO:0000313" key="5">
    <source>
        <dbReference type="Proteomes" id="UP000539953"/>
    </source>
</evidence>
<dbReference type="Pfam" id="PF13602">
    <property type="entry name" value="ADH_zinc_N_2"/>
    <property type="match status" value="1"/>
</dbReference>
<dbReference type="InterPro" id="IPR011032">
    <property type="entry name" value="GroES-like_sf"/>
</dbReference>
<protein>
    <submittedName>
        <fullName evidence="4">NADPH:quinone reductase-like Zn-dependent oxidoreductase</fullName>
    </submittedName>
</protein>
<accession>A0A7W8CXA0</accession>
<evidence type="ECO:0000313" key="4">
    <source>
        <dbReference type="EMBL" id="MBB5183315.1"/>
    </source>
</evidence>
<dbReference type="EMBL" id="JACHHK010000004">
    <property type="protein sequence ID" value="MBB5183315.1"/>
    <property type="molecule type" value="Genomic_DNA"/>
</dbReference>
<name>A0A7W8CXA0_9FIRM</name>
<proteinExistence type="predicted"/>
<gene>
    <name evidence="4" type="ORF">HNQ47_001336</name>
</gene>
<dbReference type="PANTHER" id="PTHR48106">
    <property type="entry name" value="QUINONE OXIDOREDUCTASE PIG3-RELATED"/>
    <property type="match status" value="1"/>
</dbReference>
<dbReference type="SMART" id="SM00829">
    <property type="entry name" value="PKS_ER"/>
    <property type="match status" value="1"/>
</dbReference>
<organism evidence="4 5">
    <name type="scientific">Catenisphaera adipataccumulans</name>
    <dbReference type="NCBI Taxonomy" id="700500"/>
    <lineage>
        <taxon>Bacteria</taxon>
        <taxon>Bacillati</taxon>
        <taxon>Bacillota</taxon>
        <taxon>Erysipelotrichia</taxon>
        <taxon>Erysipelotrichales</taxon>
        <taxon>Erysipelotrichaceae</taxon>
        <taxon>Catenisphaera</taxon>
    </lineage>
</organism>
<dbReference type="GO" id="GO:0070402">
    <property type="term" value="F:NADPH binding"/>
    <property type="evidence" value="ECO:0007669"/>
    <property type="project" value="TreeGrafter"/>
</dbReference>
<dbReference type="Gene3D" id="3.40.50.720">
    <property type="entry name" value="NAD(P)-binding Rossmann-like Domain"/>
    <property type="match status" value="1"/>
</dbReference>
<dbReference type="AlphaFoldDB" id="A0A7W8CXA0"/>
<feature type="domain" description="Enoyl reductase (ER)" evidence="3">
    <location>
        <begin position="13"/>
        <end position="319"/>
    </location>
</feature>
<dbReference type="InterPro" id="IPR036291">
    <property type="entry name" value="NAD(P)-bd_dom_sf"/>
</dbReference>
<dbReference type="Gene3D" id="3.90.180.10">
    <property type="entry name" value="Medium-chain alcohol dehydrogenases, catalytic domain"/>
    <property type="match status" value="1"/>
</dbReference>
<dbReference type="InterPro" id="IPR013154">
    <property type="entry name" value="ADH-like_N"/>
</dbReference>
<keyword evidence="1" id="KW-0521">NADP</keyword>
<evidence type="ECO:0000256" key="2">
    <source>
        <dbReference type="ARBA" id="ARBA00023002"/>
    </source>
</evidence>
<keyword evidence="2" id="KW-0560">Oxidoreductase</keyword>
<dbReference type="RefSeq" id="WP_246346089.1">
    <property type="nucleotide sequence ID" value="NZ_JACHHK010000004.1"/>
</dbReference>
<reference evidence="4 5" key="1">
    <citation type="submission" date="2020-08" db="EMBL/GenBank/DDBJ databases">
        <title>Genomic Encyclopedia of Type Strains, Phase IV (KMG-IV): sequencing the most valuable type-strain genomes for metagenomic binning, comparative biology and taxonomic classification.</title>
        <authorList>
            <person name="Goeker M."/>
        </authorList>
    </citation>
    <scope>NUCLEOTIDE SEQUENCE [LARGE SCALE GENOMIC DNA]</scope>
    <source>
        <strain evidence="4 5">DSM 25799</strain>
    </source>
</reference>
<keyword evidence="5" id="KW-1185">Reference proteome</keyword>
<evidence type="ECO:0000256" key="1">
    <source>
        <dbReference type="ARBA" id="ARBA00022857"/>
    </source>
</evidence>
<dbReference type="InterPro" id="IPR020843">
    <property type="entry name" value="ER"/>
</dbReference>
<dbReference type="Proteomes" id="UP000539953">
    <property type="component" value="Unassembled WGS sequence"/>
</dbReference>
<sequence>MTTMKAIVIERPGGPEQLKLREIDRPMIKPGWSLVKVQSFGINRSEIFTRLGLSPSVSFPRVLGIECTGVIVETSDAKRLPKGQRIISIMGEMGRAFDGSYAEYVLLPNTQIYPVQTDLKRGDLAAIPETGYTAYGSLVNMRLYEGAKILIRGATSGVGITALKMIRKLYPSAHLTGTTRKPEKAGSLFKAGFDEVVLDQEGTLKTAEKYERILELIGPATLKDSFRHIAPGGIVCSTGQLGGQWTMNDFDPIMDIPDGALLTSFYSGNVTDQRIQGMLDFIKRERIDMRPEKVFHGLEAVPDAHRYLESAKSFGKVVIVLD</sequence>
<dbReference type="SUPFAM" id="SSF51735">
    <property type="entry name" value="NAD(P)-binding Rossmann-fold domains"/>
    <property type="match status" value="1"/>
</dbReference>
<dbReference type="GO" id="GO:0016651">
    <property type="term" value="F:oxidoreductase activity, acting on NAD(P)H"/>
    <property type="evidence" value="ECO:0007669"/>
    <property type="project" value="TreeGrafter"/>
</dbReference>
<dbReference type="SUPFAM" id="SSF50129">
    <property type="entry name" value="GroES-like"/>
    <property type="match status" value="1"/>
</dbReference>